<dbReference type="InterPro" id="IPR041121">
    <property type="entry name" value="SDH_C"/>
</dbReference>
<comment type="caution">
    <text evidence="8">The sequence shown here is derived from an EMBL/GenBank/DDBJ whole genome shotgun (WGS) entry which is preliminary data.</text>
</comment>
<keyword evidence="3" id="KW-0057">Aromatic amino acid biosynthesis</keyword>
<dbReference type="GO" id="GO:0009073">
    <property type="term" value="P:aromatic amino acid family biosynthetic process"/>
    <property type="evidence" value="ECO:0007669"/>
    <property type="project" value="UniProtKB-KW"/>
</dbReference>
<dbReference type="PANTHER" id="PTHR21089:SF1">
    <property type="entry name" value="BIFUNCTIONAL 3-DEHYDROQUINATE DEHYDRATASE_SHIKIMATE DEHYDROGENASE, CHLOROPLASTIC"/>
    <property type="match status" value="1"/>
</dbReference>
<dbReference type="Pfam" id="PF01488">
    <property type="entry name" value="Shikimate_DH"/>
    <property type="match status" value="1"/>
</dbReference>
<evidence type="ECO:0000259" key="6">
    <source>
        <dbReference type="Pfam" id="PF08501"/>
    </source>
</evidence>
<protein>
    <recommendedName>
        <fullName evidence="2">shikimate dehydrogenase (NADP(+))</fullName>
        <ecNumber evidence="2">1.1.1.25</ecNumber>
    </recommendedName>
</protein>
<dbReference type="OrthoDB" id="9776868at2"/>
<dbReference type="Pfam" id="PF08501">
    <property type="entry name" value="Shikimate_dh_N"/>
    <property type="match status" value="1"/>
</dbReference>
<comment type="catalytic activity">
    <reaction evidence="4">
        <text>shikimate + NADP(+) = 3-dehydroshikimate + NADPH + H(+)</text>
        <dbReference type="Rhea" id="RHEA:17737"/>
        <dbReference type="ChEBI" id="CHEBI:15378"/>
        <dbReference type="ChEBI" id="CHEBI:16630"/>
        <dbReference type="ChEBI" id="CHEBI:36208"/>
        <dbReference type="ChEBI" id="CHEBI:57783"/>
        <dbReference type="ChEBI" id="CHEBI:58349"/>
        <dbReference type="EC" id="1.1.1.25"/>
    </reaction>
</comment>
<dbReference type="EC" id="1.1.1.25" evidence="2"/>
<dbReference type="SUPFAM" id="SSF51735">
    <property type="entry name" value="NAD(P)-binding Rossmann-fold domains"/>
    <property type="match status" value="1"/>
</dbReference>
<accession>A0A5Q6RYV7</accession>
<dbReference type="AlphaFoldDB" id="A0A5Q6RYV7"/>
<dbReference type="SUPFAM" id="SSF53223">
    <property type="entry name" value="Aminoacid dehydrogenase-like, N-terminal domain"/>
    <property type="match status" value="1"/>
</dbReference>
<dbReference type="GO" id="GO:0004764">
    <property type="term" value="F:shikimate 3-dehydrogenase (NADP+) activity"/>
    <property type="evidence" value="ECO:0007669"/>
    <property type="project" value="UniProtKB-EC"/>
</dbReference>
<evidence type="ECO:0000259" key="7">
    <source>
        <dbReference type="Pfam" id="PF18317"/>
    </source>
</evidence>
<dbReference type="InterPro" id="IPR022893">
    <property type="entry name" value="Shikimate_DH_fam"/>
</dbReference>
<keyword evidence="8" id="KW-0560">Oxidoreductase</keyword>
<sequence length="274" mass="29023">MPRCAVLGSPIEHSLSPVIHRAAYAELGLSDWSYDRFEVDEDGVGTFLAGLDEQWRGLSLTMPLKRAVLPYLDTVDEAVREVGGANTVIVDIEGRHGFNTDVPGGVAALQERGIDEVEDALVLGAGATAESMVASLRRLGLRRVTIAVRSLDRGEHLAKRMIDAAGGEDQLAVDVTGLGPDLARSAQIVVSTIPSVAVAPFAQLLVTRCDAVFDVVYDPWPTPLARAAQAESVPVVSGLDLLAHQAVEQVRLMTGRDVPASVLRDAAIGALPAH</sequence>
<dbReference type="RefSeq" id="WP_149768789.1">
    <property type="nucleotide sequence ID" value="NZ_VDFQ02000002.1"/>
</dbReference>
<dbReference type="InterPro" id="IPR006151">
    <property type="entry name" value="Shikm_DH/Glu-tRNA_Rdtase"/>
</dbReference>
<name>A0A5Q6RYV7_9ACTN</name>
<feature type="domain" description="Quinate/shikimate 5-dehydrogenase/glutamyl-tRNA reductase" evidence="5">
    <location>
        <begin position="118"/>
        <end position="178"/>
    </location>
</feature>
<dbReference type="UniPathway" id="UPA00053">
    <property type="reaction ID" value="UER00087"/>
</dbReference>
<gene>
    <name evidence="8" type="ORF">FE697_006495</name>
</gene>
<dbReference type="GO" id="GO:0050661">
    <property type="term" value="F:NADP binding"/>
    <property type="evidence" value="ECO:0007669"/>
    <property type="project" value="TreeGrafter"/>
</dbReference>
<dbReference type="InterPro" id="IPR046346">
    <property type="entry name" value="Aminoacid_DH-like_N_sf"/>
</dbReference>
<dbReference type="GO" id="GO:0019632">
    <property type="term" value="P:shikimate metabolic process"/>
    <property type="evidence" value="ECO:0007669"/>
    <property type="project" value="TreeGrafter"/>
</dbReference>
<keyword evidence="3" id="KW-0028">Amino-acid biosynthesis</keyword>
<evidence type="ECO:0000259" key="5">
    <source>
        <dbReference type="Pfam" id="PF01488"/>
    </source>
</evidence>
<dbReference type="Pfam" id="PF18317">
    <property type="entry name" value="SDH_C"/>
    <property type="match status" value="1"/>
</dbReference>
<reference evidence="8 9" key="1">
    <citation type="submission" date="2019-09" db="EMBL/GenBank/DDBJ databases">
        <title>Mumia zhuanghuii sp. nov. isolated from the intestinal contents of plateau pika (Ochotona curzoniae) in the Qinghai-Tibet plateau of China.</title>
        <authorList>
            <person name="Tian Z."/>
        </authorList>
    </citation>
    <scope>NUCLEOTIDE SEQUENCE [LARGE SCALE GENOMIC DNA]</scope>
    <source>
        <strain evidence="9">350</strain>
    </source>
</reference>
<evidence type="ECO:0000256" key="2">
    <source>
        <dbReference type="ARBA" id="ARBA00012962"/>
    </source>
</evidence>
<dbReference type="CDD" id="cd01065">
    <property type="entry name" value="NAD_bind_Shikimate_DH"/>
    <property type="match status" value="1"/>
</dbReference>
<dbReference type="InterPro" id="IPR013708">
    <property type="entry name" value="Shikimate_DH-bd_N"/>
</dbReference>
<proteinExistence type="predicted"/>
<feature type="domain" description="SDH C-terminal" evidence="7">
    <location>
        <begin position="238"/>
        <end position="267"/>
    </location>
</feature>
<feature type="domain" description="Shikimate dehydrogenase substrate binding N-terminal" evidence="6">
    <location>
        <begin position="6"/>
        <end position="88"/>
    </location>
</feature>
<dbReference type="Gene3D" id="3.40.50.720">
    <property type="entry name" value="NAD(P)-binding Rossmann-like Domain"/>
    <property type="match status" value="1"/>
</dbReference>
<organism evidence="8 9">
    <name type="scientific">Mumia zhuanghuii</name>
    <dbReference type="NCBI Taxonomy" id="2585211"/>
    <lineage>
        <taxon>Bacteria</taxon>
        <taxon>Bacillati</taxon>
        <taxon>Actinomycetota</taxon>
        <taxon>Actinomycetes</taxon>
        <taxon>Propionibacteriales</taxon>
        <taxon>Nocardioidaceae</taxon>
        <taxon>Mumia</taxon>
    </lineage>
</organism>
<evidence type="ECO:0000313" key="9">
    <source>
        <dbReference type="Proteomes" id="UP000307768"/>
    </source>
</evidence>
<dbReference type="PANTHER" id="PTHR21089">
    <property type="entry name" value="SHIKIMATE DEHYDROGENASE"/>
    <property type="match status" value="1"/>
</dbReference>
<dbReference type="GO" id="GO:0005829">
    <property type="term" value="C:cytosol"/>
    <property type="evidence" value="ECO:0007669"/>
    <property type="project" value="TreeGrafter"/>
</dbReference>
<evidence type="ECO:0000313" key="8">
    <source>
        <dbReference type="EMBL" id="KAA1423270.1"/>
    </source>
</evidence>
<dbReference type="Proteomes" id="UP000307768">
    <property type="component" value="Unassembled WGS sequence"/>
</dbReference>
<dbReference type="GO" id="GO:0009423">
    <property type="term" value="P:chorismate biosynthetic process"/>
    <property type="evidence" value="ECO:0007669"/>
    <property type="project" value="UniProtKB-UniPathway"/>
</dbReference>
<dbReference type="Gene3D" id="3.40.50.10860">
    <property type="entry name" value="Leucine Dehydrogenase, chain A, domain 1"/>
    <property type="match status" value="1"/>
</dbReference>
<comment type="pathway">
    <text evidence="1">Metabolic intermediate biosynthesis; chorismate biosynthesis; chorismate from D-erythrose 4-phosphate and phosphoenolpyruvate: step 4/7.</text>
</comment>
<evidence type="ECO:0000256" key="3">
    <source>
        <dbReference type="ARBA" id="ARBA00023141"/>
    </source>
</evidence>
<evidence type="ECO:0000256" key="1">
    <source>
        <dbReference type="ARBA" id="ARBA00004871"/>
    </source>
</evidence>
<evidence type="ECO:0000256" key="4">
    <source>
        <dbReference type="ARBA" id="ARBA00049442"/>
    </source>
</evidence>
<dbReference type="NCBIfam" id="NF001311">
    <property type="entry name" value="PRK00258.1-3"/>
    <property type="match status" value="1"/>
</dbReference>
<dbReference type="InterPro" id="IPR036291">
    <property type="entry name" value="NAD(P)-bd_dom_sf"/>
</dbReference>
<dbReference type="EMBL" id="VDFQ02000002">
    <property type="protein sequence ID" value="KAA1423270.1"/>
    <property type="molecule type" value="Genomic_DNA"/>
</dbReference>